<evidence type="ECO:0000313" key="4">
    <source>
        <dbReference type="EMBL" id="KLV10646.1"/>
    </source>
</evidence>
<keyword evidence="3" id="KW-0732">Signal</keyword>
<dbReference type="STRING" id="320778.ABT57_06925"/>
<feature type="region of interest" description="Disordered" evidence="1">
    <location>
        <begin position="395"/>
        <end position="440"/>
    </location>
</feature>
<accession>A0A0J1HG69</accession>
<gene>
    <name evidence="4" type="ORF">ABT57_06925</name>
</gene>
<organism evidence="4 5">
    <name type="scientific">Photobacterium ganghwense</name>
    <dbReference type="NCBI Taxonomy" id="320778"/>
    <lineage>
        <taxon>Bacteria</taxon>
        <taxon>Pseudomonadati</taxon>
        <taxon>Pseudomonadota</taxon>
        <taxon>Gammaproteobacteria</taxon>
        <taxon>Vibrionales</taxon>
        <taxon>Vibrionaceae</taxon>
        <taxon>Photobacterium</taxon>
    </lineage>
</organism>
<sequence>MLRPGLNSNASRTPFKVMLGLAFSLLAMFSSFSYAALATATVSKNVVGVNEVFQLQISIDDNVNTNALDLSVLDDDFNYGTPSISSGTSYVNGVVTRQTEWKVAIATKAVGTFTIPSFKIGSSRTEPITITSMKSASDGNAASAQPDIHISANVDKEALYLGETIRYTVRIRIGEQMSQASLIAPSGDGLDVRQIGDDHQVETVLNGRRYLIITRNYQITANKPGDILLRGAAFKGSIIKGSRGFGSTLRVPVEKQGEDFSIAVKDKPSDYQGLWLPTEDLQLEQNWQPESATVKVGEPLTRTITLRIKNAEQSRLPNLNLQYPGSVRVYDEKPVYGTDANYTTMTLKQVIIPRESGELTLPSLAINWWNTVEGKQQTSRIDGLTLHVVPGEGSSPVNLSGAMSQTATQTGTQTSGQPTNPADTSMVTSPSDASAHTTAEFGSTTQSDWWPWVALGFATLWLFTVKLWLNARRQLRTLMKQPEMPAGLTTYADSVDGMMAAVKRNDAIQLQTFFQQWKKYNPTHPQREELSALVANIMAQRFARESPESSQVNTEKLLTILNNLRATPSEEEAKSRSHLAPIVP</sequence>
<proteinExistence type="predicted"/>
<dbReference type="Proteomes" id="UP000035909">
    <property type="component" value="Unassembled WGS sequence"/>
</dbReference>
<feature type="compositionally biased region" description="Polar residues" evidence="1">
    <location>
        <begin position="420"/>
        <end position="440"/>
    </location>
</feature>
<evidence type="ECO:0000256" key="2">
    <source>
        <dbReference type="SAM" id="Phobius"/>
    </source>
</evidence>
<dbReference type="PANTHER" id="PTHR40940">
    <property type="entry name" value="PROTEIN BATD-RELATED"/>
    <property type="match status" value="1"/>
</dbReference>
<evidence type="ECO:0000313" key="5">
    <source>
        <dbReference type="Proteomes" id="UP000035909"/>
    </source>
</evidence>
<comment type="caution">
    <text evidence="4">The sequence shown here is derived from an EMBL/GenBank/DDBJ whole genome shotgun (WGS) entry which is preliminary data.</text>
</comment>
<keyword evidence="2" id="KW-0472">Membrane</keyword>
<feature type="signal peptide" evidence="3">
    <location>
        <begin position="1"/>
        <end position="35"/>
    </location>
</feature>
<evidence type="ECO:0008006" key="6">
    <source>
        <dbReference type="Google" id="ProtNLM"/>
    </source>
</evidence>
<reference evidence="4 5" key="1">
    <citation type="submission" date="2015-05" db="EMBL/GenBank/DDBJ databases">
        <title>Photobacterium galathea sp. nov.</title>
        <authorList>
            <person name="Machado H."/>
            <person name="Gram L."/>
        </authorList>
    </citation>
    <scope>NUCLEOTIDE SEQUENCE [LARGE SCALE GENOMIC DNA]</scope>
    <source>
        <strain evidence="4 5">DSM 22954</strain>
    </source>
</reference>
<feature type="transmembrane region" description="Helical" evidence="2">
    <location>
        <begin position="449"/>
        <end position="469"/>
    </location>
</feature>
<dbReference type="PANTHER" id="PTHR40940:SF1">
    <property type="entry name" value="PROTEIN BATD"/>
    <property type="match status" value="1"/>
</dbReference>
<keyword evidence="5" id="KW-1185">Reference proteome</keyword>
<dbReference type="Pfam" id="PF13584">
    <property type="entry name" value="BatD"/>
    <property type="match status" value="1"/>
</dbReference>
<feature type="chain" id="PRO_5005252577" description="BatD" evidence="3">
    <location>
        <begin position="36"/>
        <end position="584"/>
    </location>
</feature>
<dbReference type="EMBL" id="LDOU01000006">
    <property type="protein sequence ID" value="KLV10646.1"/>
    <property type="molecule type" value="Genomic_DNA"/>
</dbReference>
<evidence type="ECO:0000256" key="1">
    <source>
        <dbReference type="SAM" id="MobiDB-lite"/>
    </source>
</evidence>
<dbReference type="AlphaFoldDB" id="A0A0J1HG69"/>
<dbReference type="PATRIC" id="fig|320778.3.peg.1492"/>
<evidence type="ECO:0000256" key="3">
    <source>
        <dbReference type="SAM" id="SignalP"/>
    </source>
</evidence>
<feature type="compositionally biased region" description="Low complexity" evidence="1">
    <location>
        <begin position="404"/>
        <end position="419"/>
    </location>
</feature>
<dbReference type="InterPro" id="IPR025738">
    <property type="entry name" value="BatD"/>
</dbReference>
<protein>
    <recommendedName>
        <fullName evidence="6">BatD</fullName>
    </recommendedName>
</protein>
<keyword evidence="2" id="KW-0812">Transmembrane</keyword>
<keyword evidence="2" id="KW-1133">Transmembrane helix</keyword>
<name>A0A0J1HG69_9GAMM</name>